<dbReference type="RefSeq" id="WP_118420899.1">
    <property type="nucleotide sequence ID" value="NZ_QRZF01000002.1"/>
</dbReference>
<comment type="caution">
    <text evidence="1">The sequence shown here is derived from an EMBL/GenBank/DDBJ whole genome shotgun (WGS) entry which is preliminary data.</text>
</comment>
<protein>
    <recommendedName>
        <fullName evidence="3">HNH endonuclease</fullName>
    </recommendedName>
</protein>
<sequence length="189" mass="22073">MRYINKELPVFKEKGEAIVYRFLTEAYVEGCHYEGLDYANFRKPEYRKEFDSLLRKEQYNLCCYCMRNVSSSAITLEHIIPRSCNEENYKYYRTNFRVLHDHVVLNDLFKTAPLKPQAELTHYPHIVAYANLVVSCNGISEENSRECCMCSGPRGNEKNVPLMLLPNCLEQVGYIKNGKMYSINGDNNR</sequence>
<evidence type="ECO:0000313" key="2">
    <source>
        <dbReference type="Proteomes" id="UP000283850"/>
    </source>
</evidence>
<name>A0A412YIM2_9BACE</name>
<dbReference type="EMBL" id="QRZF01000002">
    <property type="protein sequence ID" value="RGV57251.1"/>
    <property type="molecule type" value="Genomic_DNA"/>
</dbReference>
<gene>
    <name evidence="1" type="ORF">DWW10_04160</name>
</gene>
<dbReference type="AlphaFoldDB" id="A0A412YIM2"/>
<evidence type="ECO:0008006" key="3">
    <source>
        <dbReference type="Google" id="ProtNLM"/>
    </source>
</evidence>
<evidence type="ECO:0000313" key="1">
    <source>
        <dbReference type="EMBL" id="RGV57251.1"/>
    </source>
</evidence>
<dbReference type="Gene3D" id="1.10.30.50">
    <property type="match status" value="1"/>
</dbReference>
<proteinExistence type="predicted"/>
<organism evidence="1 2">
    <name type="scientific">Bacteroides intestinalis</name>
    <dbReference type="NCBI Taxonomy" id="329854"/>
    <lineage>
        <taxon>Bacteria</taxon>
        <taxon>Pseudomonadati</taxon>
        <taxon>Bacteroidota</taxon>
        <taxon>Bacteroidia</taxon>
        <taxon>Bacteroidales</taxon>
        <taxon>Bacteroidaceae</taxon>
        <taxon>Bacteroides</taxon>
    </lineage>
</organism>
<reference evidence="1 2" key="1">
    <citation type="submission" date="2018-08" db="EMBL/GenBank/DDBJ databases">
        <title>A genome reference for cultivated species of the human gut microbiota.</title>
        <authorList>
            <person name="Zou Y."/>
            <person name="Xue W."/>
            <person name="Luo G."/>
        </authorList>
    </citation>
    <scope>NUCLEOTIDE SEQUENCE [LARGE SCALE GENOMIC DNA]</scope>
    <source>
        <strain evidence="1 2">AF14-32</strain>
    </source>
</reference>
<dbReference type="Proteomes" id="UP000283850">
    <property type="component" value="Unassembled WGS sequence"/>
</dbReference>
<accession>A0A412YIM2</accession>